<reference evidence="2 3" key="1">
    <citation type="submission" date="2020-08" db="EMBL/GenBank/DDBJ databases">
        <title>Genomic Encyclopedia of Type Strains, Phase IV (KMG-IV): sequencing the most valuable type-strain genomes for metagenomic binning, comparative biology and taxonomic classification.</title>
        <authorList>
            <person name="Goeker M."/>
        </authorList>
    </citation>
    <scope>NUCLEOTIDE SEQUENCE [LARGE SCALE GENOMIC DNA]</scope>
    <source>
        <strain evidence="2 3">DSM 40141</strain>
    </source>
</reference>
<protein>
    <submittedName>
        <fullName evidence="2">Uncharacterized protein</fullName>
    </submittedName>
</protein>
<dbReference type="Gene3D" id="3.40.50.150">
    <property type="entry name" value="Vaccinia Virus protein VP39"/>
    <property type="match status" value="1"/>
</dbReference>
<proteinExistence type="predicted"/>
<dbReference type="InterPro" id="IPR006764">
    <property type="entry name" value="SAM_dep_MeTrfase_SAV2177_type"/>
</dbReference>
<name>A0A7X0HGN8_9ACTN</name>
<evidence type="ECO:0000256" key="1">
    <source>
        <dbReference type="SAM" id="MobiDB-lite"/>
    </source>
</evidence>
<keyword evidence="3" id="KW-1185">Reference proteome</keyword>
<evidence type="ECO:0000313" key="2">
    <source>
        <dbReference type="EMBL" id="MBB6436144.1"/>
    </source>
</evidence>
<feature type="region of interest" description="Disordered" evidence="1">
    <location>
        <begin position="63"/>
        <end position="96"/>
    </location>
</feature>
<accession>A0A7X0HGN8</accession>
<sequence length="140" mass="15250">MGCHTFTTTDQPMAIPYGIHDIANNTVWVNVGTNRQLRPTPWPLMRRPVRRLRPGSYLSLSHSTASDAELRRVQDECNNSGGASPTSSASPRSRGPFFHGLGLVAPGMVSWPNCSRAASAHSRAAMREVPEAGLRETALR</sequence>
<evidence type="ECO:0000313" key="3">
    <source>
        <dbReference type="Proteomes" id="UP000540423"/>
    </source>
</evidence>
<comment type="caution">
    <text evidence="2">The sequence shown here is derived from an EMBL/GenBank/DDBJ whole genome shotgun (WGS) entry which is preliminary data.</text>
</comment>
<dbReference type="InterPro" id="IPR029063">
    <property type="entry name" value="SAM-dependent_MTases_sf"/>
</dbReference>
<dbReference type="Pfam" id="PF04672">
    <property type="entry name" value="Methyltransf_19"/>
    <property type="match status" value="1"/>
</dbReference>
<dbReference type="EMBL" id="JACHEM010000005">
    <property type="protein sequence ID" value="MBB6436144.1"/>
    <property type="molecule type" value="Genomic_DNA"/>
</dbReference>
<gene>
    <name evidence="2" type="ORF">HNQ79_002607</name>
</gene>
<dbReference type="Proteomes" id="UP000540423">
    <property type="component" value="Unassembled WGS sequence"/>
</dbReference>
<dbReference type="AlphaFoldDB" id="A0A7X0HGN8"/>
<feature type="compositionally biased region" description="Low complexity" evidence="1">
    <location>
        <begin position="80"/>
        <end position="96"/>
    </location>
</feature>
<organism evidence="2 3">
    <name type="scientific">Streptomyces candidus</name>
    <dbReference type="NCBI Taxonomy" id="67283"/>
    <lineage>
        <taxon>Bacteria</taxon>
        <taxon>Bacillati</taxon>
        <taxon>Actinomycetota</taxon>
        <taxon>Actinomycetes</taxon>
        <taxon>Kitasatosporales</taxon>
        <taxon>Streptomycetaceae</taxon>
        <taxon>Streptomyces</taxon>
    </lineage>
</organism>